<dbReference type="EMBL" id="JBBMFJ010000002">
    <property type="protein sequence ID" value="MEQ2561832.1"/>
    <property type="molecule type" value="Genomic_DNA"/>
</dbReference>
<organism evidence="2 3">
    <name type="scientific">Ventrimonas faecis</name>
    <dbReference type="NCBI Taxonomy" id="3133170"/>
    <lineage>
        <taxon>Bacteria</taxon>
        <taxon>Bacillati</taxon>
        <taxon>Bacillota</taxon>
        <taxon>Clostridia</taxon>
        <taxon>Lachnospirales</taxon>
        <taxon>Lachnospiraceae</taxon>
        <taxon>Ventrimonas</taxon>
    </lineage>
</organism>
<accession>A0ABV1HHN8</accession>
<dbReference type="Proteomes" id="UP001437460">
    <property type="component" value="Unassembled WGS sequence"/>
</dbReference>
<proteinExistence type="predicted"/>
<sequence>MKKQIATTAAAMAVTALLAFQPMTAFAATANCGNGANNRGCTIQVCQSYGGNTGNCSQNNNACGKNGNACNPAGNRVTAGVSRKNLSGKTCSSPQMISYVMGSSACRR</sequence>
<evidence type="ECO:0000256" key="1">
    <source>
        <dbReference type="SAM" id="SignalP"/>
    </source>
</evidence>
<feature type="signal peptide" evidence="1">
    <location>
        <begin position="1"/>
        <end position="27"/>
    </location>
</feature>
<evidence type="ECO:0000313" key="3">
    <source>
        <dbReference type="Proteomes" id="UP001437460"/>
    </source>
</evidence>
<keyword evidence="3" id="KW-1185">Reference proteome</keyword>
<comment type="caution">
    <text evidence="2">The sequence shown here is derived from an EMBL/GenBank/DDBJ whole genome shotgun (WGS) entry which is preliminary data.</text>
</comment>
<keyword evidence="1" id="KW-0732">Signal</keyword>
<evidence type="ECO:0000313" key="2">
    <source>
        <dbReference type="EMBL" id="MEQ2561832.1"/>
    </source>
</evidence>
<reference evidence="2 3" key="1">
    <citation type="submission" date="2024-03" db="EMBL/GenBank/DDBJ databases">
        <title>Human intestinal bacterial collection.</title>
        <authorList>
            <person name="Pauvert C."/>
            <person name="Hitch T.C.A."/>
            <person name="Clavel T."/>
        </authorList>
    </citation>
    <scope>NUCLEOTIDE SEQUENCE [LARGE SCALE GENOMIC DNA]</scope>
    <source>
        <strain evidence="2 3">CLA-AP-H27</strain>
    </source>
</reference>
<protein>
    <submittedName>
        <fullName evidence="2">Uncharacterized protein</fullName>
    </submittedName>
</protein>
<gene>
    <name evidence="2" type="ORF">WMO41_01325</name>
</gene>
<name>A0ABV1HHN8_9FIRM</name>
<dbReference type="RefSeq" id="WP_349228276.1">
    <property type="nucleotide sequence ID" value="NZ_JBBMFJ010000002.1"/>
</dbReference>
<feature type="chain" id="PRO_5046356894" evidence="1">
    <location>
        <begin position="28"/>
        <end position="108"/>
    </location>
</feature>